<dbReference type="PANTHER" id="PTHR33937:SF2">
    <property type="entry name" value="DINITROGENASE IRON-MOLYBDENUM COFACTOR BIOSYNTHESIS DOMAIN-CONTAINING PROTEIN"/>
    <property type="match status" value="1"/>
</dbReference>
<evidence type="ECO:0000256" key="1">
    <source>
        <dbReference type="SAM" id="MobiDB-lite"/>
    </source>
</evidence>
<dbReference type="InterPro" id="IPR036105">
    <property type="entry name" value="DiNase_FeMo-co_biosyn_sf"/>
</dbReference>
<proteinExistence type="predicted"/>
<dbReference type="CDD" id="cd00562">
    <property type="entry name" value="NifX_NifB"/>
    <property type="match status" value="1"/>
</dbReference>
<sequence length="138" mass="14052">MKIAVSTEDGAQVCGHLGHVSKFLVYEVDNGSIVSKEIRSVTPVHSPQDHHQHGEHDHNRANHNGDHHGGLVGSISDVSAVITNGAGGGMIAALKGAGIDPVVTSESDPDVAVMAYVAGTLARSSGGCKGCGGGHHNH</sequence>
<comment type="caution">
    <text evidence="3">The sequence shown here is derived from an EMBL/GenBank/DDBJ whole genome shotgun (WGS) entry which is preliminary data.</text>
</comment>
<gene>
    <name evidence="3" type="ORF">A2074_05090</name>
</gene>
<feature type="compositionally biased region" description="Basic and acidic residues" evidence="1">
    <location>
        <begin position="47"/>
        <end position="66"/>
    </location>
</feature>
<reference evidence="3 4" key="1">
    <citation type="journal article" date="2016" name="Nat. Commun.">
        <title>Thousands of microbial genomes shed light on interconnected biogeochemical processes in an aquifer system.</title>
        <authorList>
            <person name="Anantharaman K."/>
            <person name="Brown C.T."/>
            <person name="Hug L.A."/>
            <person name="Sharon I."/>
            <person name="Castelle C.J."/>
            <person name="Probst A.J."/>
            <person name="Thomas B.C."/>
            <person name="Singh A."/>
            <person name="Wilkins M.J."/>
            <person name="Karaoz U."/>
            <person name="Brodie E.L."/>
            <person name="Williams K.H."/>
            <person name="Hubbard S.S."/>
            <person name="Banfield J.F."/>
        </authorList>
    </citation>
    <scope>NUCLEOTIDE SEQUENCE [LARGE SCALE GENOMIC DNA]</scope>
</reference>
<dbReference type="InterPro" id="IPR003731">
    <property type="entry name" value="Di-Nase_FeMo-co_biosynth"/>
</dbReference>
<feature type="region of interest" description="Disordered" evidence="1">
    <location>
        <begin position="42"/>
        <end position="66"/>
    </location>
</feature>
<feature type="domain" description="Dinitrogenase iron-molybdenum cofactor biosynthesis" evidence="2">
    <location>
        <begin position="9"/>
        <end position="117"/>
    </location>
</feature>
<dbReference type="AlphaFoldDB" id="A0A1F2UJT9"/>
<evidence type="ECO:0000313" key="4">
    <source>
        <dbReference type="Proteomes" id="UP000178086"/>
    </source>
</evidence>
<dbReference type="SUPFAM" id="SSF53146">
    <property type="entry name" value="Nitrogenase accessory factor-like"/>
    <property type="match status" value="1"/>
</dbReference>
<evidence type="ECO:0000259" key="2">
    <source>
        <dbReference type="Pfam" id="PF02579"/>
    </source>
</evidence>
<evidence type="ECO:0000313" key="3">
    <source>
        <dbReference type="EMBL" id="OFW33268.1"/>
    </source>
</evidence>
<dbReference type="InterPro" id="IPR051840">
    <property type="entry name" value="NifX/NifY_domain"/>
</dbReference>
<dbReference type="EMBL" id="MELI01000071">
    <property type="protein sequence ID" value="OFW33268.1"/>
    <property type="molecule type" value="Genomic_DNA"/>
</dbReference>
<protein>
    <recommendedName>
        <fullName evidence="2">Dinitrogenase iron-molybdenum cofactor biosynthesis domain-containing protein</fullName>
    </recommendedName>
</protein>
<dbReference type="Proteomes" id="UP000178086">
    <property type="component" value="Unassembled WGS sequence"/>
</dbReference>
<dbReference type="Pfam" id="PF02579">
    <property type="entry name" value="Nitro_FeMo-Co"/>
    <property type="match status" value="1"/>
</dbReference>
<name>A0A1F2UJT9_9ACTN</name>
<organism evidence="3 4">
    <name type="scientific">Candidatus Aquicultor primus</name>
    <dbReference type="NCBI Taxonomy" id="1797195"/>
    <lineage>
        <taxon>Bacteria</taxon>
        <taxon>Bacillati</taxon>
        <taxon>Actinomycetota</taxon>
        <taxon>Candidatus Aquicultoria</taxon>
        <taxon>Candidatus Aquicultorales</taxon>
        <taxon>Candidatus Aquicultoraceae</taxon>
        <taxon>Candidatus Aquicultor</taxon>
    </lineage>
</organism>
<dbReference type="PANTHER" id="PTHR33937">
    <property type="entry name" value="IRON-MOLYBDENUM PROTEIN-RELATED-RELATED"/>
    <property type="match status" value="1"/>
</dbReference>
<accession>A0A1F2UJT9</accession>
<dbReference type="Gene3D" id="3.30.420.130">
    <property type="entry name" value="Dinitrogenase iron-molybdenum cofactor biosynthesis domain"/>
    <property type="match status" value="1"/>
</dbReference>